<evidence type="ECO:0000256" key="3">
    <source>
        <dbReference type="ARBA" id="ARBA00022475"/>
    </source>
</evidence>
<evidence type="ECO:0000313" key="9">
    <source>
        <dbReference type="Proteomes" id="UP000050280"/>
    </source>
</evidence>
<dbReference type="Proteomes" id="UP000050280">
    <property type="component" value="Unassembled WGS sequence"/>
</dbReference>
<feature type="transmembrane region" description="Helical" evidence="7">
    <location>
        <begin position="12"/>
        <end position="29"/>
    </location>
</feature>
<keyword evidence="9" id="KW-1185">Reference proteome</keyword>
<evidence type="ECO:0000256" key="5">
    <source>
        <dbReference type="ARBA" id="ARBA00022989"/>
    </source>
</evidence>
<keyword evidence="6 7" id="KW-0472">Membrane</keyword>
<dbReference type="InterPro" id="IPR032808">
    <property type="entry name" value="DoxX"/>
</dbReference>
<sequence>MKTKALQQLGLALLRIIPSSFMIFAHGLGKFQKLIAGDFTFADPIGIGPAPSLFLAVVGEVVAPLLIIVGFKTRLAAIPAFITMFVAAFITHGTDPFGKKELALLYAVFFLVIFLVGPGKYSIDKK</sequence>
<feature type="transmembrane region" description="Helical" evidence="7">
    <location>
        <begin position="75"/>
        <end position="91"/>
    </location>
</feature>
<dbReference type="AlphaFoldDB" id="A0A0P7AXK0"/>
<dbReference type="InterPro" id="IPR051907">
    <property type="entry name" value="DoxX-like_oxidoreductase"/>
</dbReference>
<feature type="transmembrane region" description="Helical" evidence="7">
    <location>
        <begin position="103"/>
        <end position="123"/>
    </location>
</feature>
<organism evidence="8 9">
    <name type="scientific">Croceitalea dokdonensis DOKDO 023</name>
    <dbReference type="NCBI Taxonomy" id="1300341"/>
    <lineage>
        <taxon>Bacteria</taxon>
        <taxon>Pseudomonadati</taxon>
        <taxon>Bacteroidota</taxon>
        <taxon>Flavobacteriia</taxon>
        <taxon>Flavobacteriales</taxon>
        <taxon>Flavobacteriaceae</taxon>
        <taxon>Croceitalea</taxon>
    </lineage>
</organism>
<dbReference type="PANTHER" id="PTHR33452:SF1">
    <property type="entry name" value="INNER MEMBRANE PROTEIN YPHA-RELATED"/>
    <property type="match status" value="1"/>
</dbReference>
<evidence type="ECO:0000256" key="7">
    <source>
        <dbReference type="SAM" id="Phobius"/>
    </source>
</evidence>
<keyword evidence="4 7" id="KW-0812">Transmembrane</keyword>
<evidence type="ECO:0000313" key="8">
    <source>
        <dbReference type="EMBL" id="KPM33526.1"/>
    </source>
</evidence>
<keyword evidence="5 7" id="KW-1133">Transmembrane helix</keyword>
<comment type="subcellular location">
    <subcellularLocation>
        <location evidence="1">Cell membrane</location>
        <topology evidence="1">Multi-pass membrane protein</topology>
    </subcellularLocation>
</comment>
<dbReference type="EMBL" id="LDJX01000001">
    <property type="protein sequence ID" value="KPM33526.1"/>
    <property type="molecule type" value="Genomic_DNA"/>
</dbReference>
<dbReference type="OrthoDB" id="9813193at2"/>
<reference evidence="8 9" key="1">
    <citation type="submission" date="2015-09" db="EMBL/GenBank/DDBJ databases">
        <title>Genome sequence of the marine flavobacterium Croceitalea dokdonensis DOKDO 023 that contains proton- and sodium-pumping rhodopsins.</title>
        <authorList>
            <person name="Kwon S.-K."/>
            <person name="Lee H.K."/>
            <person name="Kwak M.-J."/>
            <person name="Kim J.F."/>
        </authorList>
    </citation>
    <scope>NUCLEOTIDE SEQUENCE [LARGE SCALE GENOMIC DNA]</scope>
    <source>
        <strain evidence="8 9">DOKDO 023</strain>
    </source>
</reference>
<keyword evidence="3" id="KW-1003">Cell membrane</keyword>
<gene>
    <name evidence="8" type="ORF">I595_429</name>
</gene>
<dbReference type="PANTHER" id="PTHR33452">
    <property type="entry name" value="OXIDOREDUCTASE CATD-RELATED"/>
    <property type="match status" value="1"/>
</dbReference>
<proteinExistence type="inferred from homology"/>
<protein>
    <submittedName>
        <fullName evidence="8">DoxX family protein</fullName>
    </submittedName>
</protein>
<dbReference type="STRING" id="1300341.I595_429"/>
<comment type="similarity">
    <text evidence="2">Belongs to the DoxX family.</text>
</comment>
<evidence type="ECO:0000256" key="1">
    <source>
        <dbReference type="ARBA" id="ARBA00004651"/>
    </source>
</evidence>
<evidence type="ECO:0000256" key="2">
    <source>
        <dbReference type="ARBA" id="ARBA00006679"/>
    </source>
</evidence>
<evidence type="ECO:0000256" key="4">
    <source>
        <dbReference type="ARBA" id="ARBA00022692"/>
    </source>
</evidence>
<comment type="caution">
    <text evidence="8">The sequence shown here is derived from an EMBL/GenBank/DDBJ whole genome shotgun (WGS) entry which is preliminary data.</text>
</comment>
<feature type="transmembrane region" description="Helical" evidence="7">
    <location>
        <begin position="49"/>
        <end position="68"/>
    </location>
</feature>
<dbReference type="RefSeq" id="WP_054557701.1">
    <property type="nucleotide sequence ID" value="NZ_LDJX01000001.1"/>
</dbReference>
<evidence type="ECO:0000256" key="6">
    <source>
        <dbReference type="ARBA" id="ARBA00023136"/>
    </source>
</evidence>
<dbReference type="Pfam" id="PF07681">
    <property type="entry name" value="DoxX"/>
    <property type="match status" value="1"/>
</dbReference>
<accession>A0A0P7AXK0</accession>
<name>A0A0P7AXK0_9FLAO</name>
<dbReference type="GO" id="GO:0005886">
    <property type="term" value="C:plasma membrane"/>
    <property type="evidence" value="ECO:0007669"/>
    <property type="project" value="UniProtKB-SubCell"/>
</dbReference>